<dbReference type="Gene3D" id="2.60.120.10">
    <property type="entry name" value="Jelly Rolls"/>
    <property type="match status" value="1"/>
</dbReference>
<dbReference type="GO" id="GO:0019305">
    <property type="term" value="P:dTDP-rhamnose biosynthetic process"/>
    <property type="evidence" value="ECO:0007669"/>
    <property type="project" value="UniProtKB-UniRule"/>
</dbReference>
<dbReference type="InterPro" id="IPR000888">
    <property type="entry name" value="RmlC-like"/>
</dbReference>
<evidence type="ECO:0000256" key="6">
    <source>
        <dbReference type="PIRSR" id="PIRSR600888-3"/>
    </source>
</evidence>
<dbReference type="GO" id="GO:0008830">
    <property type="term" value="F:dTDP-4-dehydrorhamnose 3,5-epimerase activity"/>
    <property type="evidence" value="ECO:0007669"/>
    <property type="project" value="UniProtKB-UniRule"/>
</dbReference>
<dbReference type="AlphaFoldDB" id="A0A1M6LEA0"/>
<comment type="similarity">
    <text evidence="7">Belongs to the dTDP-4-dehydrorhamnose 3,5-epimerase family.</text>
</comment>
<comment type="catalytic activity">
    <reaction evidence="1 7">
        <text>dTDP-4-dehydro-6-deoxy-alpha-D-glucose = dTDP-4-dehydro-beta-L-rhamnose</text>
        <dbReference type="Rhea" id="RHEA:16969"/>
        <dbReference type="ChEBI" id="CHEBI:57649"/>
        <dbReference type="ChEBI" id="CHEBI:62830"/>
        <dbReference type="EC" id="5.1.3.13"/>
    </reaction>
</comment>
<dbReference type="NCBIfam" id="TIGR01221">
    <property type="entry name" value="rmlC"/>
    <property type="match status" value="1"/>
</dbReference>
<keyword evidence="9" id="KW-1185">Reference proteome</keyword>
<dbReference type="Proteomes" id="UP000184050">
    <property type="component" value="Unassembled WGS sequence"/>
</dbReference>
<dbReference type="OrthoDB" id="9800680at2"/>
<dbReference type="EMBL" id="FQZE01000026">
    <property type="protein sequence ID" value="SHJ69415.1"/>
    <property type="molecule type" value="Genomic_DNA"/>
</dbReference>
<dbReference type="EC" id="5.1.3.13" evidence="3 7"/>
<evidence type="ECO:0000256" key="4">
    <source>
        <dbReference type="ARBA" id="ARBA00019595"/>
    </source>
</evidence>
<evidence type="ECO:0000256" key="5">
    <source>
        <dbReference type="PIRSR" id="PIRSR600888-1"/>
    </source>
</evidence>
<protein>
    <recommendedName>
        <fullName evidence="4 7">dTDP-4-dehydrorhamnose 3,5-epimerase</fullName>
        <ecNumber evidence="3 7">5.1.3.13</ecNumber>
    </recommendedName>
    <alternativeName>
        <fullName evidence="7">Thymidine diphospho-4-keto-rhamnose 3,5-epimerase</fullName>
    </alternativeName>
</protein>
<organism evidence="8 9">
    <name type="scientific">Tangfeifania diversioriginum</name>
    <dbReference type="NCBI Taxonomy" id="1168035"/>
    <lineage>
        <taxon>Bacteria</taxon>
        <taxon>Pseudomonadati</taxon>
        <taxon>Bacteroidota</taxon>
        <taxon>Bacteroidia</taxon>
        <taxon>Marinilabiliales</taxon>
        <taxon>Prolixibacteraceae</taxon>
        <taxon>Tangfeifania</taxon>
    </lineage>
</organism>
<evidence type="ECO:0000256" key="1">
    <source>
        <dbReference type="ARBA" id="ARBA00001298"/>
    </source>
</evidence>
<sequence>MKITETSLPGLLVIEPRVFEDERGYFFETYQEERYKEAGINTNFIQDNESKSVRGVVRGLHYQLAPWAQAKLVRVVQGRVFDVAVDLRKGSPTFGQWLGVELSEQNKKQMLVPRGFAHGFSVLSETAVFSYKCDNIYDREAERSINPNDSMLKINWNLEGADPIISEKDAAAPMLSNAEMNFIFEK</sequence>
<dbReference type="SUPFAM" id="SSF51182">
    <property type="entry name" value="RmlC-like cupins"/>
    <property type="match status" value="1"/>
</dbReference>
<evidence type="ECO:0000256" key="3">
    <source>
        <dbReference type="ARBA" id="ARBA00012098"/>
    </source>
</evidence>
<feature type="site" description="Participates in a stacking interaction with the thymidine ring of dTDP-4-oxo-6-deoxyglucose" evidence="6">
    <location>
        <position position="137"/>
    </location>
</feature>
<dbReference type="InterPro" id="IPR014710">
    <property type="entry name" value="RmlC-like_jellyroll"/>
</dbReference>
<dbReference type="RefSeq" id="WP_073171558.1">
    <property type="nucleotide sequence ID" value="NZ_FQZE01000026.1"/>
</dbReference>
<evidence type="ECO:0000256" key="7">
    <source>
        <dbReference type="RuleBase" id="RU364069"/>
    </source>
</evidence>
<dbReference type="GO" id="GO:0000271">
    <property type="term" value="P:polysaccharide biosynthetic process"/>
    <property type="evidence" value="ECO:0007669"/>
    <property type="project" value="TreeGrafter"/>
</dbReference>
<comment type="function">
    <text evidence="2 7">Catalyzes the epimerization of the C3' and C5'positions of dTDP-6-deoxy-D-xylo-4-hexulose, forming dTDP-6-deoxy-L-lyxo-4-hexulose.</text>
</comment>
<dbReference type="Pfam" id="PF00908">
    <property type="entry name" value="dTDP_sugar_isom"/>
    <property type="match status" value="1"/>
</dbReference>
<reference evidence="8 9" key="1">
    <citation type="submission" date="2016-11" db="EMBL/GenBank/DDBJ databases">
        <authorList>
            <person name="Jaros S."/>
            <person name="Januszkiewicz K."/>
            <person name="Wedrychowicz H."/>
        </authorList>
    </citation>
    <scope>NUCLEOTIDE SEQUENCE [LARGE SCALE GENOMIC DNA]</scope>
    <source>
        <strain evidence="8 9">DSM 27063</strain>
    </source>
</reference>
<comment type="pathway">
    <text evidence="7">Carbohydrate biosynthesis; dTDP-L-rhamnose biosynthesis.</text>
</comment>
<dbReference type="CDD" id="cd00438">
    <property type="entry name" value="cupin_RmlC"/>
    <property type="match status" value="1"/>
</dbReference>
<feature type="active site" description="Proton donor" evidence="5">
    <location>
        <position position="131"/>
    </location>
</feature>
<keyword evidence="7" id="KW-0413">Isomerase</keyword>
<gene>
    <name evidence="8" type="ORF">SAMN05444280_12665</name>
</gene>
<name>A0A1M6LEA0_9BACT</name>
<dbReference type="PANTHER" id="PTHR21047">
    <property type="entry name" value="DTDP-6-DEOXY-D-GLUCOSE-3,5 EPIMERASE"/>
    <property type="match status" value="1"/>
</dbReference>
<feature type="active site" description="Proton acceptor" evidence="5">
    <location>
        <position position="61"/>
    </location>
</feature>
<comment type="subunit">
    <text evidence="7">Homodimer.</text>
</comment>
<accession>A0A1M6LEA0</accession>
<proteinExistence type="inferred from homology"/>
<dbReference type="STRING" id="1168035.SAMN05444280_12665"/>
<evidence type="ECO:0000256" key="2">
    <source>
        <dbReference type="ARBA" id="ARBA00001997"/>
    </source>
</evidence>
<evidence type="ECO:0000313" key="9">
    <source>
        <dbReference type="Proteomes" id="UP000184050"/>
    </source>
</evidence>
<dbReference type="InterPro" id="IPR011051">
    <property type="entry name" value="RmlC_Cupin_sf"/>
</dbReference>
<dbReference type="PANTHER" id="PTHR21047:SF2">
    <property type="entry name" value="THYMIDINE DIPHOSPHO-4-KETO-RHAMNOSE 3,5-EPIMERASE"/>
    <property type="match status" value="1"/>
</dbReference>
<evidence type="ECO:0000313" key="8">
    <source>
        <dbReference type="EMBL" id="SHJ69415.1"/>
    </source>
</evidence>
<dbReference type="UniPathway" id="UPA00124"/>
<dbReference type="GO" id="GO:0005829">
    <property type="term" value="C:cytosol"/>
    <property type="evidence" value="ECO:0007669"/>
    <property type="project" value="TreeGrafter"/>
</dbReference>